<sequence>MTSVLTVAEMVLRDLARRRTVLGLLFLLPLGFYAARHDQTGQAIRFASLGLGWGASTAGLFSSNSAKSVEPRLRLVGYSWPALLVGRLAALLLISWVIAGAYFLLIYFDQDIQRPGALALMLALTALIAVPLGMLIGAVVPRDLEGTLVLIAFVGIQMAIDPAKDSAKYLPFWSSREIGTYIVDPVGDDYLQRGLQHGIGVSVGLIVLTAVLTAVRLRRRKHVHLVRQPAAAGMR</sequence>
<keyword evidence="9" id="KW-1185">Reference proteome</keyword>
<dbReference type="GO" id="GO:0140359">
    <property type="term" value="F:ABC-type transporter activity"/>
    <property type="evidence" value="ECO:0007669"/>
    <property type="project" value="InterPro"/>
</dbReference>
<keyword evidence="3 5" id="KW-1133">Transmembrane helix</keyword>
<reference evidence="7" key="1">
    <citation type="journal article" date="2016" name="Appl. Microbiol. Biotechnol.">
        <title>A gene cluster for the biosynthesis of moenomycin family antibiotics in the genome of teicoplanin producer Actinoplanes teichomyceticus.</title>
        <authorList>
            <person name="Horbal L."/>
            <person name="Ostash B."/>
            <person name="Luzhetskyy A."/>
            <person name="Walker S."/>
            <person name="Kalinowski J."/>
            <person name="Fedorenko V."/>
        </authorList>
    </citation>
    <scope>NUCLEOTIDE SEQUENCE</scope>
    <source>
        <strain evidence="7">NRRL-B16726</strain>
    </source>
</reference>
<keyword evidence="2 5" id="KW-0812">Transmembrane</keyword>
<feature type="transmembrane region" description="Helical" evidence="5">
    <location>
        <begin position="199"/>
        <end position="217"/>
    </location>
</feature>
<evidence type="ECO:0000256" key="1">
    <source>
        <dbReference type="ARBA" id="ARBA00004141"/>
    </source>
</evidence>
<dbReference type="OrthoDB" id="3253406at2"/>
<evidence type="ECO:0000256" key="3">
    <source>
        <dbReference type="ARBA" id="ARBA00022989"/>
    </source>
</evidence>
<proteinExistence type="predicted"/>
<feature type="domain" description="ABC-2 type transporter transmembrane" evidence="6">
    <location>
        <begin position="41"/>
        <end position="158"/>
    </location>
</feature>
<feature type="transmembrane region" description="Helical" evidence="5">
    <location>
        <begin position="117"/>
        <end position="140"/>
    </location>
</feature>
<evidence type="ECO:0000259" key="6">
    <source>
        <dbReference type="Pfam" id="PF01061"/>
    </source>
</evidence>
<dbReference type="GO" id="GO:0016020">
    <property type="term" value="C:membrane"/>
    <property type="evidence" value="ECO:0007669"/>
    <property type="project" value="UniProtKB-SubCell"/>
</dbReference>
<dbReference type="AlphaFoldDB" id="A0A1B1ESM7"/>
<feature type="transmembrane region" description="Helical" evidence="5">
    <location>
        <begin position="82"/>
        <end position="105"/>
    </location>
</feature>
<dbReference type="EMBL" id="VIWY01000004">
    <property type="protein sequence ID" value="TWG14681.1"/>
    <property type="molecule type" value="Genomic_DNA"/>
</dbReference>
<accession>A0A1B1ESM7</accession>
<evidence type="ECO:0000313" key="9">
    <source>
        <dbReference type="Proteomes" id="UP000320239"/>
    </source>
</evidence>
<gene>
    <name evidence="7" type="primary">tchmX5</name>
    <name evidence="8" type="ORF">FHX34_104987</name>
</gene>
<protein>
    <submittedName>
        <fullName evidence="7">ABC transporter</fullName>
    </submittedName>
</protein>
<keyword evidence="4 5" id="KW-0472">Membrane</keyword>
<dbReference type="InterPro" id="IPR013525">
    <property type="entry name" value="ABC2_TM"/>
</dbReference>
<evidence type="ECO:0000256" key="2">
    <source>
        <dbReference type="ARBA" id="ARBA00022692"/>
    </source>
</evidence>
<dbReference type="EMBL" id="KU726098">
    <property type="protein sequence ID" value="ANQ31720.1"/>
    <property type="molecule type" value="Genomic_DNA"/>
</dbReference>
<dbReference type="Pfam" id="PF01061">
    <property type="entry name" value="ABC2_membrane"/>
    <property type="match status" value="1"/>
</dbReference>
<evidence type="ECO:0000256" key="5">
    <source>
        <dbReference type="SAM" id="Phobius"/>
    </source>
</evidence>
<comment type="subcellular location">
    <subcellularLocation>
        <location evidence="1">Membrane</location>
        <topology evidence="1">Multi-pass membrane protein</topology>
    </subcellularLocation>
</comment>
<evidence type="ECO:0000313" key="8">
    <source>
        <dbReference type="EMBL" id="TWG14681.1"/>
    </source>
</evidence>
<evidence type="ECO:0000313" key="7">
    <source>
        <dbReference type="EMBL" id="ANQ31720.1"/>
    </source>
</evidence>
<reference evidence="8 9" key="2">
    <citation type="submission" date="2019-06" db="EMBL/GenBank/DDBJ databases">
        <title>Sequencing the genomes of 1000 actinobacteria strains.</title>
        <authorList>
            <person name="Klenk H.-P."/>
        </authorList>
    </citation>
    <scope>NUCLEOTIDE SEQUENCE [LARGE SCALE GENOMIC DNA]</scope>
    <source>
        <strain evidence="8 9">DSM 43866</strain>
    </source>
</reference>
<evidence type="ECO:0000256" key="4">
    <source>
        <dbReference type="ARBA" id="ARBA00023136"/>
    </source>
</evidence>
<dbReference type="RefSeq" id="WP_122980610.1">
    <property type="nucleotide sequence ID" value="NZ_BOMX01000004.1"/>
</dbReference>
<organism evidence="7">
    <name type="scientific">Actinoplanes teichomyceticus</name>
    <dbReference type="NCBI Taxonomy" id="1867"/>
    <lineage>
        <taxon>Bacteria</taxon>
        <taxon>Bacillati</taxon>
        <taxon>Actinomycetota</taxon>
        <taxon>Actinomycetes</taxon>
        <taxon>Micromonosporales</taxon>
        <taxon>Micromonosporaceae</taxon>
        <taxon>Actinoplanes</taxon>
    </lineage>
</organism>
<feature type="transmembrane region" description="Helical" evidence="5">
    <location>
        <begin position="20"/>
        <end position="36"/>
    </location>
</feature>
<name>A0A1B1ESM7_ACTTI</name>
<dbReference type="Proteomes" id="UP000320239">
    <property type="component" value="Unassembled WGS sequence"/>
</dbReference>